<protein>
    <submittedName>
        <fullName evidence="1">Uncharacterized protein</fullName>
    </submittedName>
</protein>
<dbReference type="Proteomes" id="UP000000560">
    <property type="component" value="Chromosome VII"/>
</dbReference>
<evidence type="ECO:0000313" key="2">
    <source>
        <dbReference type="Proteomes" id="UP000000560"/>
    </source>
</evidence>
<dbReference type="HOGENOM" id="CLU_3191313_0_0_1"/>
<gene>
    <name evidence="1" type="ORF">ANIA_11327</name>
</gene>
<dbReference type="GeneID" id="74896929"/>
<dbReference type="KEGG" id="ani:ANIA_11327"/>
<reference evidence="2" key="2">
    <citation type="journal article" date="2009" name="Fungal Genet. Biol.">
        <title>The 2008 update of the Aspergillus nidulans genome annotation: a community effort.</title>
        <authorList>
            <person name="Wortman J.R."/>
            <person name="Gilsenan J.M."/>
            <person name="Joardar V."/>
            <person name="Deegan J."/>
            <person name="Clutterbuck J."/>
            <person name="Andersen M.R."/>
            <person name="Archer D."/>
            <person name="Bencina M."/>
            <person name="Braus G."/>
            <person name="Coutinho P."/>
            <person name="von Dohren H."/>
            <person name="Doonan J."/>
            <person name="Driessen A.J."/>
            <person name="Durek P."/>
            <person name="Espeso E."/>
            <person name="Fekete E."/>
            <person name="Flipphi M."/>
            <person name="Estrada C.G."/>
            <person name="Geysens S."/>
            <person name="Goldman G."/>
            <person name="de Groot P.W."/>
            <person name="Hansen K."/>
            <person name="Harris S.D."/>
            <person name="Heinekamp T."/>
            <person name="Helmstaedt K."/>
            <person name="Henrissat B."/>
            <person name="Hofmann G."/>
            <person name="Homan T."/>
            <person name="Horio T."/>
            <person name="Horiuchi H."/>
            <person name="James S."/>
            <person name="Jones M."/>
            <person name="Karaffa L."/>
            <person name="Karanyi Z."/>
            <person name="Kato M."/>
            <person name="Keller N."/>
            <person name="Kelly D.E."/>
            <person name="Kiel J.A."/>
            <person name="Kim J.M."/>
            <person name="van der Klei I.J."/>
            <person name="Klis F.M."/>
            <person name="Kovalchuk A."/>
            <person name="Krasevec N."/>
            <person name="Kubicek C.P."/>
            <person name="Liu B."/>
            <person name="Maccabe A."/>
            <person name="Meyer V."/>
            <person name="Mirabito P."/>
            <person name="Miskei M."/>
            <person name="Mos M."/>
            <person name="Mullins J."/>
            <person name="Nelson D.R."/>
            <person name="Nielsen J."/>
            <person name="Oakley B.R."/>
            <person name="Osmani S.A."/>
            <person name="Pakula T."/>
            <person name="Paszewski A."/>
            <person name="Paulsen I."/>
            <person name="Pilsyk S."/>
            <person name="Pocsi I."/>
            <person name="Punt P.J."/>
            <person name="Ram A.F."/>
            <person name="Ren Q."/>
            <person name="Robellet X."/>
            <person name="Robson G."/>
            <person name="Seiboth B."/>
            <person name="van Solingen P."/>
            <person name="Specht T."/>
            <person name="Sun J."/>
            <person name="Taheri-Talesh N."/>
            <person name="Takeshita N."/>
            <person name="Ussery D."/>
            <person name="vanKuyk P.A."/>
            <person name="Visser H."/>
            <person name="van de Vondervoort P.J."/>
            <person name="de Vries R.P."/>
            <person name="Walton J."/>
            <person name="Xiang X."/>
            <person name="Xiong Y."/>
            <person name="Zeng A.P."/>
            <person name="Brandt B.W."/>
            <person name="Cornell M.J."/>
            <person name="van den Hondel C.A."/>
            <person name="Visser J."/>
            <person name="Oliver S.G."/>
            <person name="Turner G."/>
        </authorList>
    </citation>
    <scope>GENOME REANNOTATION</scope>
    <source>
        <strain evidence="2">FGSC A4 / ATCC 38163 / CBS 112.46 / NRRL 194 / M139</strain>
    </source>
</reference>
<dbReference type="InParanoid" id="C8VM10"/>
<keyword evidence="2" id="KW-1185">Reference proteome</keyword>
<dbReference type="AlphaFoldDB" id="C8VM10"/>
<dbReference type="RefSeq" id="XP_050468816.1">
    <property type="nucleotide sequence ID" value="XM_050612968.1"/>
</dbReference>
<organism evidence="1 2">
    <name type="scientific">Emericella nidulans (strain FGSC A4 / ATCC 38163 / CBS 112.46 / NRRL 194 / M139)</name>
    <name type="common">Aspergillus nidulans</name>
    <dbReference type="NCBI Taxonomy" id="227321"/>
    <lineage>
        <taxon>Eukaryota</taxon>
        <taxon>Fungi</taxon>
        <taxon>Dikarya</taxon>
        <taxon>Ascomycota</taxon>
        <taxon>Pezizomycotina</taxon>
        <taxon>Eurotiomycetes</taxon>
        <taxon>Eurotiomycetidae</taxon>
        <taxon>Eurotiales</taxon>
        <taxon>Aspergillaceae</taxon>
        <taxon>Aspergillus</taxon>
        <taxon>Aspergillus subgen. Nidulantes</taxon>
    </lineage>
</organism>
<proteinExistence type="predicted"/>
<accession>C8VM10</accession>
<evidence type="ECO:0000313" key="1">
    <source>
        <dbReference type="EMBL" id="CBF86230.1"/>
    </source>
</evidence>
<name>C8VM10_EMENI</name>
<dbReference type="EMBL" id="BN001307">
    <property type="protein sequence ID" value="CBF86230.1"/>
    <property type="molecule type" value="Genomic_DNA"/>
</dbReference>
<reference evidence="2" key="1">
    <citation type="journal article" date="2005" name="Nature">
        <title>Sequencing of Aspergillus nidulans and comparative analysis with A. fumigatus and A. oryzae.</title>
        <authorList>
            <person name="Galagan J.E."/>
            <person name="Calvo S.E."/>
            <person name="Cuomo C."/>
            <person name="Ma L.J."/>
            <person name="Wortman J.R."/>
            <person name="Batzoglou S."/>
            <person name="Lee S.I."/>
            <person name="Basturkmen M."/>
            <person name="Spevak C.C."/>
            <person name="Clutterbuck J."/>
            <person name="Kapitonov V."/>
            <person name="Jurka J."/>
            <person name="Scazzocchio C."/>
            <person name="Farman M."/>
            <person name="Butler J."/>
            <person name="Purcell S."/>
            <person name="Harris S."/>
            <person name="Braus G.H."/>
            <person name="Draht O."/>
            <person name="Busch S."/>
            <person name="D'Enfert C."/>
            <person name="Bouchier C."/>
            <person name="Goldman G.H."/>
            <person name="Bell-Pedersen D."/>
            <person name="Griffiths-Jones S."/>
            <person name="Doonan J.H."/>
            <person name="Yu J."/>
            <person name="Vienken K."/>
            <person name="Pain A."/>
            <person name="Freitag M."/>
            <person name="Selker E.U."/>
            <person name="Archer D.B."/>
            <person name="Penalva M.A."/>
            <person name="Oakley B.R."/>
            <person name="Momany M."/>
            <person name="Tanaka T."/>
            <person name="Kumagai T."/>
            <person name="Asai K."/>
            <person name="Machida M."/>
            <person name="Nierman W.C."/>
            <person name="Denning D.W."/>
            <person name="Caddick M."/>
            <person name="Hynes M."/>
            <person name="Paoletti M."/>
            <person name="Fischer R."/>
            <person name="Miller B."/>
            <person name="Dyer P."/>
            <person name="Sachs M.S."/>
            <person name="Osmani S.A."/>
            <person name="Birren B.W."/>
        </authorList>
    </citation>
    <scope>NUCLEOTIDE SEQUENCE [LARGE SCALE GENOMIC DNA]</scope>
    <source>
        <strain evidence="2">FGSC A4 / ATCC 38163 / CBS 112.46 / NRRL 194 / M139</strain>
    </source>
</reference>
<sequence length="46" mass="5394">MSAETRLARRINRRYTSTSFWAICQVADIAKLENRSPLQNQLRTLN</sequence>